<dbReference type="GO" id="GO:0005829">
    <property type="term" value="C:cytosol"/>
    <property type="evidence" value="ECO:0007669"/>
    <property type="project" value="TreeGrafter"/>
</dbReference>
<comment type="cofactor">
    <cofactor evidence="1">
        <name>pyridoxal 5'-phosphate</name>
        <dbReference type="ChEBI" id="CHEBI:597326"/>
    </cofactor>
</comment>
<dbReference type="PRINTS" id="PR00799">
    <property type="entry name" value="TRANSAMINASE"/>
</dbReference>
<keyword evidence="10" id="KW-1185">Reference proteome</keyword>
<comment type="catalytic activity">
    <reaction evidence="7">
        <text>L-aspartate + 2-oxoglutarate = oxaloacetate + L-glutamate</text>
        <dbReference type="Rhea" id="RHEA:21824"/>
        <dbReference type="ChEBI" id="CHEBI:16452"/>
        <dbReference type="ChEBI" id="CHEBI:16810"/>
        <dbReference type="ChEBI" id="CHEBI:29985"/>
        <dbReference type="ChEBI" id="CHEBI:29991"/>
        <dbReference type="EC" id="2.6.1.1"/>
    </reaction>
</comment>
<dbReference type="InterPro" id="IPR004838">
    <property type="entry name" value="NHTrfase_class1_PyrdxlP-BS"/>
</dbReference>
<dbReference type="GeneID" id="37042466"/>
<dbReference type="CDD" id="cd00609">
    <property type="entry name" value="AAT_like"/>
    <property type="match status" value="1"/>
</dbReference>
<dbReference type="EMBL" id="KZ819634">
    <property type="protein sequence ID" value="PWN93551.1"/>
    <property type="molecule type" value="Genomic_DNA"/>
</dbReference>
<dbReference type="NCBIfam" id="NF006719">
    <property type="entry name" value="PRK09257.1"/>
    <property type="match status" value="1"/>
</dbReference>
<dbReference type="FunFam" id="3.90.1150.10:FF:000001">
    <property type="entry name" value="Aspartate aminotransferase"/>
    <property type="match status" value="1"/>
</dbReference>
<feature type="domain" description="Aminotransferase class I/classII large" evidence="8">
    <location>
        <begin position="48"/>
        <end position="425"/>
    </location>
</feature>
<dbReference type="RefSeq" id="XP_025380749.1">
    <property type="nucleotide sequence ID" value="XM_025520550.1"/>
</dbReference>
<organism evidence="9 10">
    <name type="scientific">Acaromyces ingoldii</name>
    <dbReference type="NCBI Taxonomy" id="215250"/>
    <lineage>
        <taxon>Eukaryota</taxon>
        <taxon>Fungi</taxon>
        <taxon>Dikarya</taxon>
        <taxon>Basidiomycota</taxon>
        <taxon>Ustilaginomycotina</taxon>
        <taxon>Exobasidiomycetes</taxon>
        <taxon>Exobasidiales</taxon>
        <taxon>Cryptobasidiaceae</taxon>
        <taxon>Acaromyces</taxon>
    </lineage>
</organism>
<name>A0A316YWI8_9BASI</name>
<dbReference type="GO" id="GO:0004069">
    <property type="term" value="F:L-aspartate:2-oxoglutarate aminotransferase activity"/>
    <property type="evidence" value="ECO:0007669"/>
    <property type="project" value="UniProtKB-EC"/>
</dbReference>
<dbReference type="GO" id="GO:0030170">
    <property type="term" value="F:pyridoxal phosphate binding"/>
    <property type="evidence" value="ECO:0007669"/>
    <property type="project" value="InterPro"/>
</dbReference>
<evidence type="ECO:0000313" key="9">
    <source>
        <dbReference type="EMBL" id="PWN93551.1"/>
    </source>
</evidence>
<evidence type="ECO:0000256" key="5">
    <source>
        <dbReference type="ARBA" id="ARBA00022679"/>
    </source>
</evidence>
<dbReference type="InterPro" id="IPR004839">
    <property type="entry name" value="Aminotransferase_I/II_large"/>
</dbReference>
<evidence type="ECO:0000256" key="2">
    <source>
        <dbReference type="ARBA" id="ARBA00007441"/>
    </source>
</evidence>
<gene>
    <name evidence="9" type="ORF">FA10DRAFT_264188</name>
</gene>
<proteinExistence type="inferred from homology"/>
<dbReference type="Gene3D" id="3.40.640.10">
    <property type="entry name" value="Type I PLP-dependent aspartate aminotransferase-like (Major domain)"/>
    <property type="match status" value="1"/>
</dbReference>
<dbReference type="EC" id="2.6.1.1" evidence="7"/>
<protein>
    <recommendedName>
        <fullName evidence="7">Aspartate aminotransferase</fullName>
        <ecNumber evidence="7">2.6.1.1</ecNumber>
    </recommendedName>
</protein>
<comment type="similarity">
    <text evidence="2">Belongs to the class-I pyridoxal-phosphate-dependent aminotransferase family.</text>
</comment>
<dbReference type="InterPro" id="IPR000796">
    <property type="entry name" value="Asp_trans"/>
</dbReference>
<dbReference type="FunCoup" id="A0A316YWI8">
    <property type="interactions" value="357"/>
</dbReference>
<keyword evidence="6" id="KW-0663">Pyridoxal phosphate</keyword>
<dbReference type="PROSITE" id="PS00105">
    <property type="entry name" value="AA_TRANSFER_CLASS_1"/>
    <property type="match status" value="1"/>
</dbReference>
<keyword evidence="4 7" id="KW-0032">Aminotransferase</keyword>
<comment type="subunit">
    <text evidence="3 7">Homodimer.</text>
</comment>
<dbReference type="Gene3D" id="3.90.1150.10">
    <property type="entry name" value="Aspartate Aminotransferase, domain 1"/>
    <property type="match status" value="1"/>
</dbReference>
<evidence type="ECO:0000256" key="4">
    <source>
        <dbReference type="ARBA" id="ARBA00022576"/>
    </source>
</evidence>
<dbReference type="Proteomes" id="UP000245768">
    <property type="component" value="Unassembled WGS sequence"/>
</dbReference>
<accession>A0A316YWI8</accession>
<dbReference type="InterPro" id="IPR015424">
    <property type="entry name" value="PyrdxlP-dep_Trfase"/>
</dbReference>
<dbReference type="STRING" id="215250.A0A316YWI8"/>
<evidence type="ECO:0000256" key="1">
    <source>
        <dbReference type="ARBA" id="ARBA00001933"/>
    </source>
</evidence>
<comment type="miscellaneous">
    <text evidence="7">In eukaryotes there are cytoplasmic, mitochondrial and chloroplastic isozymes.</text>
</comment>
<sequence>MSAERRLSSIQGHMEGSGAAEVWKQVPQAPPDAIFKLTAAFKADTYSKKVNLGVGAYRDNNGKPWVLPSVKMAQSALIADETVDHEYLNITGLPEFTTAAAQLIIGKGNPALAEGRVASVQTISGTGANHLGAVFLSKFYDYATLGGGKRQIFISNPTWANHKAIFNSCGITPVDYPWYDAKTVGLDFDGLTSTLKSAPNGSVFLLHACAHNPTGVDPTKEQWHAIADLFQSKGHFAFFDCAYQGFASGNLDEDAYSVRHFIERRSIPVLICQSFAKNAGLYGERVGALHIVSATKEQNNAVLSQLSVIQRSEISNPPAFGARVVTMILNDEKLWAQWQKDVREMADRIIDMRKRLHHLLTNQFKTPAPGGDWDHILKQIGMFSFLGLSEKQCAKIVNDGHIYMTSNSRISMAGLNTSNVEYVASWIDKASREA</sequence>
<dbReference type="Pfam" id="PF00155">
    <property type="entry name" value="Aminotran_1_2"/>
    <property type="match status" value="1"/>
</dbReference>
<evidence type="ECO:0000313" key="10">
    <source>
        <dbReference type="Proteomes" id="UP000245768"/>
    </source>
</evidence>
<keyword evidence="5 7" id="KW-0808">Transferase</keyword>
<evidence type="ECO:0000259" key="8">
    <source>
        <dbReference type="Pfam" id="PF00155"/>
    </source>
</evidence>
<dbReference type="PANTHER" id="PTHR11879:SF55">
    <property type="entry name" value="GLUTAMATE OXALOACETATE TRANSAMINASE 1, ISOFORM B"/>
    <property type="match status" value="1"/>
</dbReference>
<dbReference type="OrthoDB" id="6752799at2759"/>
<dbReference type="GO" id="GO:0006532">
    <property type="term" value="P:aspartate biosynthetic process"/>
    <property type="evidence" value="ECO:0007669"/>
    <property type="project" value="TreeGrafter"/>
</dbReference>
<evidence type="ECO:0000256" key="6">
    <source>
        <dbReference type="ARBA" id="ARBA00022898"/>
    </source>
</evidence>
<dbReference type="FunFam" id="3.40.640.10:FF:000064">
    <property type="entry name" value="Aspartate aminotransferase"/>
    <property type="match status" value="1"/>
</dbReference>
<dbReference type="PANTHER" id="PTHR11879">
    <property type="entry name" value="ASPARTATE AMINOTRANSFERASE"/>
    <property type="match status" value="1"/>
</dbReference>
<dbReference type="InterPro" id="IPR015422">
    <property type="entry name" value="PyrdxlP-dep_Trfase_small"/>
</dbReference>
<dbReference type="InParanoid" id="A0A316YWI8"/>
<evidence type="ECO:0000256" key="7">
    <source>
        <dbReference type="RuleBase" id="RU000480"/>
    </source>
</evidence>
<dbReference type="AlphaFoldDB" id="A0A316YWI8"/>
<reference evidence="9 10" key="1">
    <citation type="journal article" date="2018" name="Mol. Biol. Evol.">
        <title>Broad Genomic Sampling Reveals a Smut Pathogenic Ancestry of the Fungal Clade Ustilaginomycotina.</title>
        <authorList>
            <person name="Kijpornyongpan T."/>
            <person name="Mondo S.J."/>
            <person name="Barry K."/>
            <person name="Sandor L."/>
            <person name="Lee J."/>
            <person name="Lipzen A."/>
            <person name="Pangilinan J."/>
            <person name="LaButti K."/>
            <person name="Hainaut M."/>
            <person name="Henrissat B."/>
            <person name="Grigoriev I.V."/>
            <person name="Spatafora J.W."/>
            <person name="Aime M.C."/>
        </authorList>
    </citation>
    <scope>NUCLEOTIDE SEQUENCE [LARGE SCALE GENOMIC DNA]</scope>
    <source>
        <strain evidence="9 10">MCA 4198</strain>
    </source>
</reference>
<evidence type="ECO:0000256" key="3">
    <source>
        <dbReference type="ARBA" id="ARBA00011738"/>
    </source>
</evidence>
<dbReference type="InterPro" id="IPR015421">
    <property type="entry name" value="PyrdxlP-dep_Trfase_major"/>
</dbReference>
<dbReference type="SUPFAM" id="SSF53383">
    <property type="entry name" value="PLP-dependent transferases"/>
    <property type="match status" value="1"/>
</dbReference>